<keyword evidence="2 5" id="KW-0378">Hydrolase</keyword>
<evidence type="ECO:0000259" key="4">
    <source>
        <dbReference type="SMART" id="SM00796"/>
    </source>
</evidence>
<dbReference type="PANTHER" id="PTHR34698:SF2">
    <property type="entry name" value="5-OXOPROLINASE SUBUNIT B"/>
    <property type="match status" value="1"/>
</dbReference>
<dbReference type="SUPFAM" id="SSF160467">
    <property type="entry name" value="PH0987 N-terminal domain-like"/>
    <property type="match status" value="1"/>
</dbReference>
<dbReference type="OrthoDB" id="9778567at2"/>
<keyword evidence="3" id="KW-0067">ATP-binding</keyword>
<accession>A0A2W0H6W1</accession>
<dbReference type="Pfam" id="PF02682">
    <property type="entry name" value="CT_C_D"/>
    <property type="match status" value="1"/>
</dbReference>
<evidence type="ECO:0000256" key="2">
    <source>
        <dbReference type="ARBA" id="ARBA00022801"/>
    </source>
</evidence>
<dbReference type="Gene3D" id="2.40.100.10">
    <property type="entry name" value="Cyclophilin-like"/>
    <property type="match status" value="1"/>
</dbReference>
<feature type="domain" description="Carboxyltransferase" evidence="4">
    <location>
        <begin position="7"/>
        <end position="230"/>
    </location>
</feature>
<dbReference type="SMART" id="SM00796">
    <property type="entry name" value="AHS1"/>
    <property type="match status" value="1"/>
</dbReference>
<name>A0A2W0H6W1_9BACI</name>
<dbReference type="AlphaFoldDB" id="A0A2W0H6W1"/>
<gene>
    <name evidence="5" type="ORF">CR205_14360</name>
</gene>
<evidence type="ECO:0000313" key="5">
    <source>
        <dbReference type="EMBL" id="PYZ96857.1"/>
    </source>
</evidence>
<dbReference type="PANTHER" id="PTHR34698">
    <property type="entry name" value="5-OXOPROLINASE SUBUNIT B"/>
    <property type="match status" value="1"/>
</dbReference>
<evidence type="ECO:0000256" key="1">
    <source>
        <dbReference type="ARBA" id="ARBA00022741"/>
    </source>
</evidence>
<sequence length="296" mass="34232">MVSKFTTRYSYGGDEFLFVELSEEMSLDVNFRAMAITKKLKEKNNPHIMDICPSNASYMVRYNPDELHADELIDELKQLEDSVKNLDDIVINSRLVDVPVLFEDPWTHEAVMRFRDRHQDPESTDLEYAARINGYDSKEDFIKAVTDSPFLVSMIGFVPGLPFCFQIVPKEEQLEVPKYVRPRTYTPERCFGFGGGFSVIYPVQGAGGYQMFGIAATPVFDKEQQLPDFQDSMVFPRQGDIFRYRSVSRDEYDAVREEVEAGTFEYLKQDFTFQPGDVLEDSHAFSQKVLRRLYND</sequence>
<comment type="caution">
    <text evidence="5">The sequence shown here is derived from an EMBL/GenBank/DDBJ whole genome shotgun (WGS) entry which is preliminary data.</text>
</comment>
<dbReference type="SUPFAM" id="SSF50891">
    <property type="entry name" value="Cyclophilin-like"/>
    <property type="match status" value="1"/>
</dbReference>
<protein>
    <submittedName>
        <fullName evidence="5">Allophanate hydrolase</fullName>
    </submittedName>
</protein>
<dbReference type="InterPro" id="IPR010016">
    <property type="entry name" value="PxpB"/>
</dbReference>
<keyword evidence="6" id="KW-1185">Reference proteome</keyword>
<dbReference type="GO" id="GO:0005524">
    <property type="term" value="F:ATP binding"/>
    <property type="evidence" value="ECO:0007669"/>
    <property type="project" value="UniProtKB-KW"/>
</dbReference>
<dbReference type="Gene3D" id="3.30.1360.40">
    <property type="match status" value="1"/>
</dbReference>
<organism evidence="5 6">
    <name type="scientific">Alteribacter lacisalsi</name>
    <dbReference type="NCBI Taxonomy" id="2045244"/>
    <lineage>
        <taxon>Bacteria</taxon>
        <taxon>Bacillati</taxon>
        <taxon>Bacillota</taxon>
        <taxon>Bacilli</taxon>
        <taxon>Bacillales</taxon>
        <taxon>Bacillaceae</taxon>
        <taxon>Alteribacter</taxon>
    </lineage>
</organism>
<dbReference type="RefSeq" id="WP_110520797.1">
    <property type="nucleotide sequence ID" value="NZ_PDOF01000002.1"/>
</dbReference>
<dbReference type="EMBL" id="PDOF01000002">
    <property type="protein sequence ID" value="PYZ96857.1"/>
    <property type="molecule type" value="Genomic_DNA"/>
</dbReference>
<evidence type="ECO:0000313" key="6">
    <source>
        <dbReference type="Proteomes" id="UP000248066"/>
    </source>
</evidence>
<dbReference type="InterPro" id="IPR029000">
    <property type="entry name" value="Cyclophilin-like_dom_sf"/>
</dbReference>
<dbReference type="GO" id="GO:0016787">
    <property type="term" value="F:hydrolase activity"/>
    <property type="evidence" value="ECO:0007669"/>
    <property type="project" value="UniProtKB-KW"/>
</dbReference>
<dbReference type="Proteomes" id="UP000248066">
    <property type="component" value="Unassembled WGS sequence"/>
</dbReference>
<proteinExistence type="predicted"/>
<evidence type="ECO:0000256" key="3">
    <source>
        <dbReference type="ARBA" id="ARBA00022840"/>
    </source>
</evidence>
<keyword evidence="1" id="KW-0547">Nucleotide-binding</keyword>
<reference evidence="5 6" key="1">
    <citation type="submission" date="2017-10" db="EMBL/GenBank/DDBJ databases">
        <title>Bacillus sp. nov., a halophilic bacterium isolated from a Yangshapao Lake.</title>
        <authorList>
            <person name="Wang H."/>
        </authorList>
    </citation>
    <scope>NUCLEOTIDE SEQUENCE [LARGE SCALE GENOMIC DNA]</scope>
    <source>
        <strain evidence="5 6">YSP-3</strain>
    </source>
</reference>
<dbReference type="InterPro" id="IPR003833">
    <property type="entry name" value="CT_C_D"/>
</dbReference>